<name>A0AAD7U8L3_9STRA</name>
<gene>
    <name evidence="2" type="ORF">CTAYLR_007523</name>
</gene>
<dbReference type="Pfam" id="PF00501">
    <property type="entry name" value="AMP-binding"/>
    <property type="match status" value="1"/>
</dbReference>
<dbReference type="Proteomes" id="UP001230188">
    <property type="component" value="Unassembled WGS sequence"/>
</dbReference>
<evidence type="ECO:0000313" key="2">
    <source>
        <dbReference type="EMBL" id="KAJ8599194.1"/>
    </source>
</evidence>
<reference evidence="2" key="1">
    <citation type="submission" date="2023-01" db="EMBL/GenBank/DDBJ databases">
        <title>Metagenome sequencing of chrysophaentin producing Chrysophaeum taylorii.</title>
        <authorList>
            <person name="Davison J."/>
            <person name="Bewley C."/>
        </authorList>
    </citation>
    <scope>NUCLEOTIDE SEQUENCE</scope>
    <source>
        <strain evidence="2">NIES-1699</strain>
    </source>
</reference>
<dbReference type="Gene3D" id="3.40.50.12780">
    <property type="entry name" value="N-terminal domain of ligase-like"/>
    <property type="match status" value="1"/>
</dbReference>
<dbReference type="PANTHER" id="PTHR22754">
    <property type="entry name" value="DISCO-INTERACTING PROTEIN 2 DIP2 -RELATED"/>
    <property type="match status" value="1"/>
</dbReference>
<evidence type="ECO:0000259" key="1">
    <source>
        <dbReference type="Pfam" id="PF00501"/>
    </source>
</evidence>
<comment type="caution">
    <text evidence="2">The sequence shown here is derived from an EMBL/GenBank/DDBJ whole genome shotgun (WGS) entry which is preliminary data.</text>
</comment>
<sequence>MTSSKPLWLWRPWSDEGNWQAQARKTATALGNETFLTWLDGAGAESAKLSFRDVWTRSALVAKWLLGNVGLAPGDRSVLVYAPGPEFFVAFVARLRAGVLAEPNYPPDPAKLRLGLEKLDLVTTSCGAKVGLTGSTVHKLRLATSAWNALVGLGYDGTTLTASAMTQAPRCSIRRR</sequence>
<dbReference type="AlphaFoldDB" id="A0AAD7U8L3"/>
<dbReference type="InterPro" id="IPR000873">
    <property type="entry name" value="AMP-dep_synth/lig_dom"/>
</dbReference>
<dbReference type="PANTHER" id="PTHR22754:SF32">
    <property type="entry name" value="DISCO-INTERACTING PROTEIN 2"/>
    <property type="match status" value="1"/>
</dbReference>
<feature type="domain" description="AMP-dependent synthetase/ligase" evidence="1">
    <location>
        <begin position="27"/>
        <end position="138"/>
    </location>
</feature>
<evidence type="ECO:0000313" key="3">
    <source>
        <dbReference type="Proteomes" id="UP001230188"/>
    </source>
</evidence>
<protein>
    <recommendedName>
        <fullName evidence="1">AMP-dependent synthetase/ligase domain-containing protein</fullName>
    </recommendedName>
</protein>
<dbReference type="EMBL" id="JAQMWT010000581">
    <property type="protein sequence ID" value="KAJ8599194.1"/>
    <property type="molecule type" value="Genomic_DNA"/>
</dbReference>
<keyword evidence="3" id="KW-1185">Reference proteome</keyword>
<dbReference type="InterPro" id="IPR042099">
    <property type="entry name" value="ANL_N_sf"/>
</dbReference>
<accession>A0AAD7U8L3</accession>
<organism evidence="2 3">
    <name type="scientific">Chrysophaeum taylorii</name>
    <dbReference type="NCBI Taxonomy" id="2483200"/>
    <lineage>
        <taxon>Eukaryota</taxon>
        <taxon>Sar</taxon>
        <taxon>Stramenopiles</taxon>
        <taxon>Ochrophyta</taxon>
        <taxon>Pelagophyceae</taxon>
        <taxon>Pelagomonadales</taxon>
        <taxon>Pelagomonadaceae</taxon>
        <taxon>Chrysophaeum</taxon>
    </lineage>
</organism>
<dbReference type="SUPFAM" id="SSF56801">
    <property type="entry name" value="Acetyl-CoA synthetase-like"/>
    <property type="match status" value="1"/>
</dbReference>
<proteinExistence type="predicted"/>